<dbReference type="EMBL" id="MHNB01000028">
    <property type="protein sequence ID" value="OGZ36291.1"/>
    <property type="molecule type" value="Genomic_DNA"/>
</dbReference>
<name>A0A1G2FFH1_9BACT</name>
<proteinExistence type="predicted"/>
<dbReference type="AlphaFoldDB" id="A0A1G2FFH1"/>
<reference evidence="1 2" key="1">
    <citation type="journal article" date="2016" name="Nat. Commun.">
        <title>Thousands of microbial genomes shed light on interconnected biogeochemical processes in an aquifer system.</title>
        <authorList>
            <person name="Anantharaman K."/>
            <person name="Brown C.T."/>
            <person name="Hug L.A."/>
            <person name="Sharon I."/>
            <person name="Castelle C.J."/>
            <person name="Probst A.J."/>
            <person name="Thomas B.C."/>
            <person name="Singh A."/>
            <person name="Wilkins M.J."/>
            <person name="Karaoz U."/>
            <person name="Brodie E.L."/>
            <person name="Williams K.H."/>
            <person name="Hubbard S.S."/>
            <person name="Banfield J.F."/>
        </authorList>
    </citation>
    <scope>NUCLEOTIDE SEQUENCE [LARGE SCALE GENOMIC DNA]</scope>
</reference>
<comment type="caution">
    <text evidence="1">The sequence shown here is derived from an EMBL/GenBank/DDBJ whole genome shotgun (WGS) entry which is preliminary data.</text>
</comment>
<gene>
    <name evidence="1" type="ORF">A3J64_03005</name>
</gene>
<evidence type="ECO:0000313" key="2">
    <source>
        <dbReference type="Proteomes" id="UP000177061"/>
    </source>
</evidence>
<organism evidence="1 2">
    <name type="scientific">Candidatus Portnoybacteria bacterium RIFCSPHIGHO2_12_FULL_38_9</name>
    <dbReference type="NCBI Taxonomy" id="1801997"/>
    <lineage>
        <taxon>Bacteria</taxon>
        <taxon>Candidatus Portnoyibacteriota</taxon>
    </lineage>
</organism>
<sequence length="59" mass="6576">MAAVKGSLASYAAPLAPYSFHLLFTNNAKLGRGAQFCSEILFIQQSFTPKFRQNWHGKN</sequence>
<dbReference type="STRING" id="1801997.A3J64_03005"/>
<accession>A0A1G2FFH1</accession>
<dbReference type="Proteomes" id="UP000177061">
    <property type="component" value="Unassembled WGS sequence"/>
</dbReference>
<evidence type="ECO:0000313" key="1">
    <source>
        <dbReference type="EMBL" id="OGZ36291.1"/>
    </source>
</evidence>
<protein>
    <submittedName>
        <fullName evidence="1">Uncharacterized protein</fullName>
    </submittedName>
</protein>